<protein>
    <recommendedName>
        <fullName evidence="5">biotin--[biotin carboxyl-carrier protein] ligase</fullName>
        <ecNumber evidence="5">6.3.4.15</ecNumber>
    </recommendedName>
</protein>
<dbReference type="InterPro" id="IPR045864">
    <property type="entry name" value="aa-tRNA-synth_II/BPL/LPL"/>
</dbReference>
<dbReference type="SUPFAM" id="SSF55681">
    <property type="entry name" value="Class II aaRS and biotin synthetases"/>
    <property type="match status" value="1"/>
</dbReference>
<dbReference type="Gene3D" id="2.30.30.100">
    <property type="match status" value="1"/>
</dbReference>
<dbReference type="Pfam" id="PF02237">
    <property type="entry name" value="BPL_C"/>
    <property type="match status" value="1"/>
</dbReference>
<comment type="caution">
    <text evidence="7">The sequence shown here is derived from an EMBL/GenBank/DDBJ whole genome shotgun (WGS) entry which is preliminary data.</text>
</comment>
<dbReference type="PANTHER" id="PTHR12835">
    <property type="entry name" value="BIOTIN PROTEIN LIGASE"/>
    <property type="match status" value="1"/>
</dbReference>
<feature type="domain" description="BPL/LPL catalytic" evidence="6">
    <location>
        <begin position="3"/>
        <end position="189"/>
    </location>
</feature>
<evidence type="ECO:0000259" key="6">
    <source>
        <dbReference type="PROSITE" id="PS51733"/>
    </source>
</evidence>
<dbReference type="InterPro" id="IPR004143">
    <property type="entry name" value="BPL_LPL_catalytic"/>
</dbReference>
<evidence type="ECO:0000256" key="5">
    <source>
        <dbReference type="ARBA" id="ARBA00024227"/>
    </source>
</evidence>
<evidence type="ECO:0000313" key="8">
    <source>
        <dbReference type="Proteomes" id="UP001565283"/>
    </source>
</evidence>
<dbReference type="InterPro" id="IPR003142">
    <property type="entry name" value="BPL_C"/>
</dbReference>
<evidence type="ECO:0000256" key="1">
    <source>
        <dbReference type="ARBA" id="ARBA00022598"/>
    </source>
</evidence>
<dbReference type="PANTHER" id="PTHR12835:SF5">
    <property type="entry name" value="BIOTIN--PROTEIN LIGASE"/>
    <property type="match status" value="1"/>
</dbReference>
<keyword evidence="4" id="KW-0092">Biotin</keyword>
<evidence type="ECO:0000256" key="4">
    <source>
        <dbReference type="ARBA" id="ARBA00023267"/>
    </source>
</evidence>
<sequence>MKNPLDKKIILAANPWLKDVKILEQSVSTQIDAKSDGQADTLYMSEKQTGIYGRFGREYFASPDGGIYMTLLLRPTGSLESLPNYTLLAAAAVVSAIENLTGKKTEIKWVNDIYLDGKKIVGILAEAQVQADKSLQIALGIGINFYIQKFPEELAHKAGSLFTEPPSVTRSELVAEIWSEFYRLSNRDFFSFYKSRSLVLGKKVEFEENKTLYKGKAMDLTPDGKLIVQLENDQCKILSSGEISLKKWT</sequence>
<accession>A0ABV4D4S8</accession>
<dbReference type="CDD" id="cd16442">
    <property type="entry name" value="BPL"/>
    <property type="match status" value="1"/>
</dbReference>
<organism evidence="7 8">
    <name type="scientific">Lactococcus ileimucosae</name>
    <dbReference type="NCBI Taxonomy" id="2941329"/>
    <lineage>
        <taxon>Bacteria</taxon>
        <taxon>Bacillati</taxon>
        <taxon>Bacillota</taxon>
        <taxon>Bacilli</taxon>
        <taxon>Lactobacillales</taxon>
        <taxon>Streptococcaceae</taxon>
        <taxon>Lactococcus</taxon>
    </lineage>
</organism>
<dbReference type="SUPFAM" id="SSF50037">
    <property type="entry name" value="C-terminal domain of transcriptional repressors"/>
    <property type="match status" value="1"/>
</dbReference>
<dbReference type="PROSITE" id="PS51733">
    <property type="entry name" value="BPL_LPL_CATALYTIC"/>
    <property type="match status" value="1"/>
</dbReference>
<proteinExistence type="predicted"/>
<keyword evidence="2" id="KW-0547">Nucleotide-binding</keyword>
<dbReference type="EMBL" id="JBCLSH010000025">
    <property type="protein sequence ID" value="MEY8444014.1"/>
    <property type="molecule type" value="Genomic_DNA"/>
</dbReference>
<dbReference type="RefSeq" id="WP_369948525.1">
    <property type="nucleotide sequence ID" value="NZ_JBCLSH010000025.1"/>
</dbReference>
<reference evidence="7 8" key="1">
    <citation type="submission" date="2024-03" db="EMBL/GenBank/DDBJ databases">
        <title>Mouse gut bacterial collection (mGBC) of GemPharmatech.</title>
        <authorList>
            <person name="He Y."/>
            <person name="Dong L."/>
            <person name="Wu D."/>
            <person name="Gao X."/>
            <person name="Lin Z."/>
        </authorList>
    </citation>
    <scope>NUCLEOTIDE SEQUENCE [LARGE SCALE GENOMIC DNA]</scope>
    <source>
        <strain evidence="7 8">61-15</strain>
    </source>
</reference>
<evidence type="ECO:0000256" key="2">
    <source>
        <dbReference type="ARBA" id="ARBA00022741"/>
    </source>
</evidence>
<name>A0ABV4D4S8_9LACT</name>
<keyword evidence="3" id="KW-0067">ATP-binding</keyword>
<dbReference type="Pfam" id="PF03099">
    <property type="entry name" value="BPL_LplA_LipB"/>
    <property type="match status" value="1"/>
</dbReference>
<dbReference type="InterPro" id="IPR004408">
    <property type="entry name" value="Biotin_CoA_COase_ligase"/>
</dbReference>
<dbReference type="Proteomes" id="UP001565283">
    <property type="component" value="Unassembled WGS sequence"/>
</dbReference>
<evidence type="ECO:0000256" key="3">
    <source>
        <dbReference type="ARBA" id="ARBA00022840"/>
    </source>
</evidence>
<dbReference type="GO" id="GO:0004077">
    <property type="term" value="F:biotin--[biotin carboxyl-carrier protein] ligase activity"/>
    <property type="evidence" value="ECO:0007669"/>
    <property type="project" value="UniProtKB-EC"/>
</dbReference>
<keyword evidence="8" id="KW-1185">Reference proteome</keyword>
<gene>
    <name evidence="7" type="ORF">AALA52_07150</name>
</gene>
<dbReference type="NCBIfam" id="TIGR00121">
    <property type="entry name" value="birA_ligase"/>
    <property type="match status" value="1"/>
</dbReference>
<dbReference type="Gene3D" id="3.30.930.10">
    <property type="entry name" value="Bira Bifunctional Protein, Domain 2"/>
    <property type="match status" value="1"/>
</dbReference>
<dbReference type="EC" id="6.3.4.15" evidence="5"/>
<keyword evidence="1 7" id="KW-0436">Ligase</keyword>
<evidence type="ECO:0000313" key="7">
    <source>
        <dbReference type="EMBL" id="MEY8444014.1"/>
    </source>
</evidence>
<dbReference type="InterPro" id="IPR008988">
    <property type="entry name" value="Transcriptional_repressor_C"/>
</dbReference>